<dbReference type="SMART" id="SM00823">
    <property type="entry name" value="PKS_PP"/>
    <property type="match status" value="1"/>
</dbReference>
<evidence type="ECO:0000313" key="5">
    <source>
        <dbReference type="EMBL" id="OLF04421.1"/>
    </source>
</evidence>
<organism evidence="5 6">
    <name type="scientific">Actinophytocola xinjiangensis</name>
    <dbReference type="NCBI Taxonomy" id="485602"/>
    <lineage>
        <taxon>Bacteria</taxon>
        <taxon>Bacillati</taxon>
        <taxon>Actinomycetota</taxon>
        <taxon>Actinomycetes</taxon>
        <taxon>Pseudonocardiales</taxon>
        <taxon>Pseudonocardiaceae</taxon>
    </lineage>
</organism>
<comment type="caution">
    <text evidence="5">The sequence shown here is derived from an EMBL/GenBank/DDBJ whole genome shotgun (WGS) entry which is preliminary data.</text>
</comment>
<dbReference type="InterPro" id="IPR009081">
    <property type="entry name" value="PP-bd_ACP"/>
</dbReference>
<dbReference type="Gene3D" id="2.30.38.10">
    <property type="entry name" value="Luciferase, Domain 3"/>
    <property type="match status" value="1"/>
</dbReference>
<evidence type="ECO:0000256" key="1">
    <source>
        <dbReference type="ARBA" id="ARBA00001957"/>
    </source>
</evidence>
<dbReference type="Pfam" id="PF00668">
    <property type="entry name" value="Condensation"/>
    <property type="match status" value="1"/>
</dbReference>
<dbReference type="AlphaFoldDB" id="A0A7Z0WCS3"/>
<dbReference type="GO" id="GO:0003824">
    <property type="term" value="F:catalytic activity"/>
    <property type="evidence" value="ECO:0007669"/>
    <property type="project" value="InterPro"/>
</dbReference>
<dbReference type="Gene3D" id="3.30.300.30">
    <property type="match status" value="1"/>
</dbReference>
<dbReference type="Gene3D" id="3.30.559.30">
    <property type="entry name" value="Nonribosomal peptide synthetase, condensation domain"/>
    <property type="match status" value="1"/>
</dbReference>
<dbReference type="Gene3D" id="1.10.1200.10">
    <property type="entry name" value="ACP-like"/>
    <property type="match status" value="1"/>
</dbReference>
<dbReference type="InterPro" id="IPR001242">
    <property type="entry name" value="Condensation_dom"/>
</dbReference>
<dbReference type="InterPro" id="IPR045851">
    <property type="entry name" value="AMP-bd_C_sf"/>
</dbReference>
<dbReference type="InterPro" id="IPR020806">
    <property type="entry name" value="PKS_PP-bd"/>
</dbReference>
<dbReference type="GO" id="GO:0044550">
    <property type="term" value="P:secondary metabolite biosynthetic process"/>
    <property type="evidence" value="ECO:0007669"/>
    <property type="project" value="TreeGrafter"/>
</dbReference>
<dbReference type="InterPro" id="IPR023213">
    <property type="entry name" value="CAT-like_dom_sf"/>
</dbReference>
<dbReference type="GO" id="GO:0008610">
    <property type="term" value="P:lipid biosynthetic process"/>
    <property type="evidence" value="ECO:0007669"/>
    <property type="project" value="UniProtKB-ARBA"/>
</dbReference>
<dbReference type="SUPFAM" id="SSF56801">
    <property type="entry name" value="Acetyl-CoA synthetase-like"/>
    <property type="match status" value="1"/>
</dbReference>
<dbReference type="InterPro" id="IPR036736">
    <property type="entry name" value="ACP-like_sf"/>
</dbReference>
<name>A0A7Z0WCS3_9PSEU</name>
<dbReference type="Gene3D" id="3.30.559.10">
    <property type="entry name" value="Chloramphenicol acetyltransferase-like domain"/>
    <property type="match status" value="1"/>
</dbReference>
<dbReference type="InterPro" id="IPR020845">
    <property type="entry name" value="AMP-binding_CS"/>
</dbReference>
<dbReference type="SUPFAM" id="SSF47336">
    <property type="entry name" value="ACP-like"/>
    <property type="match status" value="1"/>
</dbReference>
<keyword evidence="2" id="KW-0596">Phosphopantetheine</keyword>
<feature type="domain" description="Carrier" evidence="4">
    <location>
        <begin position="507"/>
        <end position="584"/>
    </location>
</feature>
<dbReference type="Pfam" id="PF00550">
    <property type="entry name" value="PP-binding"/>
    <property type="match status" value="1"/>
</dbReference>
<dbReference type="Gene3D" id="3.40.50.980">
    <property type="match status" value="2"/>
</dbReference>
<reference evidence="5 6" key="1">
    <citation type="submission" date="2016-12" db="EMBL/GenBank/DDBJ databases">
        <title>The draft genome sequence of Actinophytocola xinjiangensis.</title>
        <authorList>
            <person name="Wang W."/>
            <person name="Yuan L."/>
        </authorList>
    </citation>
    <scope>NUCLEOTIDE SEQUENCE [LARGE SCALE GENOMIC DNA]</scope>
    <source>
        <strain evidence="5 6">CGMCC 4.4663</strain>
    </source>
</reference>
<keyword evidence="3" id="KW-0597">Phosphoprotein</keyword>
<dbReference type="GO" id="GO:0031177">
    <property type="term" value="F:phosphopantetheine binding"/>
    <property type="evidence" value="ECO:0007669"/>
    <property type="project" value="InterPro"/>
</dbReference>
<dbReference type="PANTHER" id="PTHR45527:SF1">
    <property type="entry name" value="FATTY ACID SYNTHASE"/>
    <property type="match status" value="1"/>
</dbReference>
<sequence>MPSPVREPVADAVADLVGDRFTAQVAARPDAVALVHDGRSLTYRELHAAASAVAGGLAALGVGRETVVGVAYGRSVESVVATLGVVLAGGAYVPVNPQYPPRRIAQVVALSGARVVIAAPSTRAAVAGAVGGGVIVLGVADLDGPAPATPPVCADRSPLCCVMYTSGSTGRPKGVMIEHRGVLRLVTGQDYLDFGRHHTFLHAAAPEFDAALFEVWGALLHGATLCVADQETAVVPWRYARALRDNGISVAWLTAPLFARMADEDPGMFAGLRVLLTGGDVVSPRHVAAVARHCPDLLVCNGYGPTENTTFTSVYPVPRGHTGPLPVGRPIAGTTVLVRDERGAPVRPGTTGELLVGGAGLARGYLGQPALTRDRFVYVDGRRYYRTGDRVHQDSGGVLHFHGRWDDQVKVNGNLVELKEIVAALRGLPGVRDAFCRVAGAPGRDRYVAAYAVAPGHTGRALRAALAAALPGYLVPASVVVLDRFPLLDNGKVDAAALPEPVAAPAAPLTDRHRVLARLWAEVLDVPATAIGPDSDFAELGGNSLRLGVLLGRIHRETGVRVPLRTAAAARTLDQLAGAVARGRTAPPPAIPAVSGAADLHPQQRGLYAIWHADPSSLAYNVPVRIGLPAGVDRDRLRSAFLSTVARHDALRMRFEVSGGVVRQRPVTGVEPEFGVDGPVAAFVRPFDPAEPVLPRALLTAGALYLDVHHVVFDGVSLDVVVRDLFGRQDGPAPRYADAAQWCHDQGVRAEDVRYWRRRLAGAPPLALPTDRPRPAFSSRRRA</sequence>
<protein>
    <recommendedName>
        <fullName evidence="4">Carrier domain-containing protein</fullName>
    </recommendedName>
</protein>
<dbReference type="GO" id="GO:0005737">
    <property type="term" value="C:cytoplasm"/>
    <property type="evidence" value="ECO:0007669"/>
    <property type="project" value="TreeGrafter"/>
</dbReference>
<evidence type="ECO:0000256" key="2">
    <source>
        <dbReference type="ARBA" id="ARBA00022450"/>
    </source>
</evidence>
<evidence type="ECO:0000313" key="6">
    <source>
        <dbReference type="Proteomes" id="UP000185696"/>
    </source>
</evidence>
<accession>A0A7Z0WCS3</accession>
<keyword evidence="6" id="KW-1185">Reference proteome</keyword>
<feature type="non-terminal residue" evidence="5">
    <location>
        <position position="783"/>
    </location>
</feature>
<dbReference type="PROSITE" id="PS50075">
    <property type="entry name" value="CARRIER"/>
    <property type="match status" value="1"/>
</dbReference>
<proteinExistence type="predicted"/>
<gene>
    <name evidence="5" type="ORF">BLA60_40980</name>
</gene>
<comment type="cofactor">
    <cofactor evidence="1">
        <name>pantetheine 4'-phosphate</name>
        <dbReference type="ChEBI" id="CHEBI:47942"/>
    </cofactor>
</comment>
<evidence type="ECO:0000256" key="3">
    <source>
        <dbReference type="ARBA" id="ARBA00022553"/>
    </source>
</evidence>
<dbReference type="GO" id="GO:0043041">
    <property type="term" value="P:amino acid activation for nonribosomal peptide biosynthetic process"/>
    <property type="evidence" value="ECO:0007669"/>
    <property type="project" value="TreeGrafter"/>
</dbReference>
<dbReference type="InterPro" id="IPR010071">
    <property type="entry name" value="AA_adenyl_dom"/>
</dbReference>
<dbReference type="EMBL" id="MSIF01000045">
    <property type="protein sequence ID" value="OLF04421.1"/>
    <property type="molecule type" value="Genomic_DNA"/>
</dbReference>
<dbReference type="NCBIfam" id="TIGR01733">
    <property type="entry name" value="AA-adenyl-dom"/>
    <property type="match status" value="1"/>
</dbReference>
<dbReference type="Proteomes" id="UP000185696">
    <property type="component" value="Unassembled WGS sequence"/>
</dbReference>
<evidence type="ECO:0000259" key="4">
    <source>
        <dbReference type="PROSITE" id="PS50075"/>
    </source>
</evidence>
<dbReference type="Pfam" id="PF00501">
    <property type="entry name" value="AMP-binding"/>
    <property type="match status" value="1"/>
</dbReference>
<dbReference type="SUPFAM" id="SSF52777">
    <property type="entry name" value="CoA-dependent acyltransferases"/>
    <property type="match status" value="1"/>
</dbReference>
<dbReference type="PANTHER" id="PTHR45527">
    <property type="entry name" value="NONRIBOSOMAL PEPTIDE SYNTHETASE"/>
    <property type="match status" value="1"/>
</dbReference>
<dbReference type="InterPro" id="IPR000873">
    <property type="entry name" value="AMP-dep_synth/lig_dom"/>
</dbReference>
<dbReference type="PROSITE" id="PS00455">
    <property type="entry name" value="AMP_BINDING"/>
    <property type="match status" value="1"/>
</dbReference>